<name>A0A9P0E1W5_NEZVI</name>
<evidence type="ECO:0000256" key="1">
    <source>
        <dbReference type="SAM" id="MobiDB-lite"/>
    </source>
</evidence>
<keyword evidence="3" id="KW-1185">Reference proteome</keyword>
<evidence type="ECO:0000313" key="3">
    <source>
        <dbReference type="Proteomes" id="UP001152798"/>
    </source>
</evidence>
<evidence type="ECO:0000313" key="2">
    <source>
        <dbReference type="EMBL" id="CAH1390191.1"/>
    </source>
</evidence>
<protein>
    <submittedName>
        <fullName evidence="2">Uncharacterized protein</fullName>
    </submittedName>
</protein>
<dbReference type="EMBL" id="OV725077">
    <property type="protein sequence ID" value="CAH1390191.1"/>
    <property type="molecule type" value="Genomic_DNA"/>
</dbReference>
<reference evidence="2" key="1">
    <citation type="submission" date="2022-01" db="EMBL/GenBank/DDBJ databases">
        <authorList>
            <person name="King R."/>
        </authorList>
    </citation>
    <scope>NUCLEOTIDE SEQUENCE</scope>
</reference>
<feature type="region of interest" description="Disordered" evidence="1">
    <location>
        <begin position="45"/>
        <end position="115"/>
    </location>
</feature>
<gene>
    <name evidence="2" type="ORF">NEZAVI_LOCUS1433</name>
</gene>
<sequence>MARFSTHVLSVCCSSALHQPPLVLQASGGWARLGEKHWDLLGSNRNSAELRGGSEPGGAGAVRGEAADLGGARRRRLPGPGPACGPARQEAGLLPPPGQVRPPGVAPAAGLPDPAVQGQRLSASLCYSRAYI</sequence>
<dbReference type="AlphaFoldDB" id="A0A9P0E1W5"/>
<organism evidence="2 3">
    <name type="scientific">Nezara viridula</name>
    <name type="common">Southern green stink bug</name>
    <name type="synonym">Cimex viridulus</name>
    <dbReference type="NCBI Taxonomy" id="85310"/>
    <lineage>
        <taxon>Eukaryota</taxon>
        <taxon>Metazoa</taxon>
        <taxon>Ecdysozoa</taxon>
        <taxon>Arthropoda</taxon>
        <taxon>Hexapoda</taxon>
        <taxon>Insecta</taxon>
        <taxon>Pterygota</taxon>
        <taxon>Neoptera</taxon>
        <taxon>Paraneoptera</taxon>
        <taxon>Hemiptera</taxon>
        <taxon>Heteroptera</taxon>
        <taxon>Panheteroptera</taxon>
        <taxon>Pentatomomorpha</taxon>
        <taxon>Pentatomoidea</taxon>
        <taxon>Pentatomidae</taxon>
        <taxon>Pentatominae</taxon>
        <taxon>Nezara</taxon>
    </lineage>
</organism>
<accession>A0A9P0E1W5</accession>
<proteinExistence type="predicted"/>
<dbReference type="Proteomes" id="UP001152798">
    <property type="component" value="Chromosome 1"/>
</dbReference>